<reference evidence="2" key="1">
    <citation type="submission" date="2013-12" db="EMBL/GenBank/DDBJ databases">
        <title>A Varibaculum cambriense genome reconstructed from a premature infant gut community with otherwise low bacterial novelty that shifts toward anaerobic metabolism during the third week of life.</title>
        <authorList>
            <person name="Brown C.T."/>
            <person name="Sharon I."/>
            <person name="Thomas B.C."/>
            <person name="Castelle C.J."/>
            <person name="Morowitz M.J."/>
            <person name="Banfield J.F."/>
        </authorList>
    </citation>
    <scope>NUCLEOTIDE SEQUENCE</scope>
</reference>
<keyword evidence="1" id="KW-0812">Transmembrane</keyword>
<dbReference type="AlphaFoldDB" id="W1WGT1"/>
<organism evidence="2">
    <name type="scientific">human gut metagenome</name>
    <dbReference type="NCBI Taxonomy" id="408170"/>
    <lineage>
        <taxon>unclassified sequences</taxon>
        <taxon>metagenomes</taxon>
        <taxon>organismal metagenomes</taxon>
    </lineage>
</organism>
<dbReference type="EMBL" id="AZMM01019024">
    <property type="protein sequence ID" value="ETJ15639.1"/>
    <property type="molecule type" value="Genomic_DNA"/>
</dbReference>
<protein>
    <submittedName>
        <fullName evidence="2">DHH family protein</fullName>
    </submittedName>
</protein>
<sequence>LLIFNLWWLYSLVNVPSKFNPLAILKILISFNHILAGIILLIFHCIDNFYTLNSFWTKEDDINYFSKTLDKGIEENVL</sequence>
<comment type="caution">
    <text evidence="2">The sequence shown here is derived from an EMBL/GenBank/DDBJ whole genome shotgun (WGS) entry which is preliminary data.</text>
</comment>
<feature type="non-terminal residue" evidence="2">
    <location>
        <position position="78"/>
    </location>
</feature>
<feature type="transmembrane region" description="Helical" evidence="1">
    <location>
        <begin position="20"/>
        <end position="43"/>
    </location>
</feature>
<keyword evidence="1" id="KW-0472">Membrane</keyword>
<name>W1WGT1_9ZZZZ</name>
<gene>
    <name evidence="2" type="ORF">Q604_UNBc4C00243G0001</name>
</gene>
<accession>W1WGT1</accession>
<evidence type="ECO:0000313" key="2">
    <source>
        <dbReference type="EMBL" id="ETJ15639.1"/>
    </source>
</evidence>
<feature type="non-terminal residue" evidence="2">
    <location>
        <position position="1"/>
    </location>
</feature>
<evidence type="ECO:0000256" key="1">
    <source>
        <dbReference type="SAM" id="Phobius"/>
    </source>
</evidence>
<proteinExistence type="predicted"/>
<keyword evidence="1" id="KW-1133">Transmembrane helix</keyword>